<accession>A0A0E0B9Y1</accession>
<dbReference type="Gramene" id="OGLUM10G08260.1">
    <property type="protein sequence ID" value="OGLUM10G08260.1"/>
    <property type="gene ID" value="OGLUM10G08260"/>
</dbReference>
<proteinExistence type="predicted"/>
<feature type="region of interest" description="Disordered" evidence="1">
    <location>
        <begin position="131"/>
        <end position="156"/>
    </location>
</feature>
<protein>
    <submittedName>
        <fullName evidence="2">Uncharacterized protein</fullName>
    </submittedName>
</protein>
<evidence type="ECO:0000313" key="3">
    <source>
        <dbReference type="Proteomes" id="UP000026961"/>
    </source>
</evidence>
<organism evidence="2">
    <name type="scientific">Oryza glumipatula</name>
    <dbReference type="NCBI Taxonomy" id="40148"/>
    <lineage>
        <taxon>Eukaryota</taxon>
        <taxon>Viridiplantae</taxon>
        <taxon>Streptophyta</taxon>
        <taxon>Embryophyta</taxon>
        <taxon>Tracheophyta</taxon>
        <taxon>Spermatophyta</taxon>
        <taxon>Magnoliopsida</taxon>
        <taxon>Liliopsida</taxon>
        <taxon>Poales</taxon>
        <taxon>Poaceae</taxon>
        <taxon>BOP clade</taxon>
        <taxon>Oryzoideae</taxon>
        <taxon>Oryzeae</taxon>
        <taxon>Oryzinae</taxon>
        <taxon>Oryza</taxon>
    </lineage>
</organism>
<dbReference type="Proteomes" id="UP000026961">
    <property type="component" value="Chromosome 10"/>
</dbReference>
<dbReference type="HOGENOM" id="CLU_1984975_0_0_1"/>
<reference evidence="2" key="2">
    <citation type="submission" date="2018-05" db="EMBL/GenBank/DDBJ databases">
        <title>OgluRS3 (Oryza glumaepatula Reference Sequence Version 3).</title>
        <authorList>
            <person name="Zhang J."/>
            <person name="Kudrna D."/>
            <person name="Lee S."/>
            <person name="Talag J."/>
            <person name="Welchert J."/>
            <person name="Wing R.A."/>
        </authorList>
    </citation>
    <scope>NUCLEOTIDE SEQUENCE [LARGE SCALE GENOMIC DNA]</scope>
</reference>
<name>A0A0E0B9Y1_9ORYZ</name>
<dbReference type="AlphaFoldDB" id="A0A0E0B9Y1"/>
<evidence type="ECO:0000313" key="2">
    <source>
        <dbReference type="EnsemblPlants" id="OGLUM10G08260.1"/>
    </source>
</evidence>
<reference evidence="2" key="1">
    <citation type="submission" date="2015-04" db="UniProtKB">
        <authorList>
            <consortium name="EnsemblPlants"/>
        </authorList>
    </citation>
    <scope>IDENTIFICATION</scope>
</reference>
<keyword evidence="3" id="KW-1185">Reference proteome</keyword>
<evidence type="ECO:0000256" key="1">
    <source>
        <dbReference type="SAM" id="MobiDB-lite"/>
    </source>
</evidence>
<feature type="region of interest" description="Disordered" evidence="1">
    <location>
        <begin position="1"/>
        <end position="24"/>
    </location>
</feature>
<dbReference type="EnsemblPlants" id="OGLUM10G08260.1">
    <property type="protein sequence ID" value="OGLUM10G08260.1"/>
    <property type="gene ID" value="OGLUM10G08260"/>
</dbReference>
<sequence length="156" mass="17448">MDGRMDQSNHPWRENGRSSKERKSNGESLIWRAIFCQARPSSSSWMVVAEQELRRHGRTRSFASVFVPATPGDIGTRAILVSAGFSNSLFEKSKTESSSNAAKGCFRVIKICKLENVGYKKEKKIITMITSKSSSTKEVDQKANQQRGECRQGAEQ</sequence>